<organism evidence="2 3">
    <name type="scientific">Protopolystoma xenopodis</name>
    <dbReference type="NCBI Taxonomy" id="117903"/>
    <lineage>
        <taxon>Eukaryota</taxon>
        <taxon>Metazoa</taxon>
        <taxon>Spiralia</taxon>
        <taxon>Lophotrochozoa</taxon>
        <taxon>Platyhelminthes</taxon>
        <taxon>Monogenea</taxon>
        <taxon>Polyopisthocotylea</taxon>
        <taxon>Polystomatidea</taxon>
        <taxon>Polystomatidae</taxon>
        <taxon>Protopolystoma</taxon>
    </lineage>
</organism>
<dbReference type="InterPro" id="IPR036436">
    <property type="entry name" value="Disintegrin_dom_sf"/>
</dbReference>
<keyword evidence="3" id="KW-1185">Reference proteome</keyword>
<dbReference type="PANTHER" id="PTHR11905:SF159">
    <property type="entry name" value="ADAM METALLOPROTEASE"/>
    <property type="match status" value="1"/>
</dbReference>
<name>A0A3S5CTI0_9PLAT</name>
<dbReference type="Pfam" id="PF00200">
    <property type="entry name" value="Disintegrin"/>
    <property type="match status" value="1"/>
</dbReference>
<evidence type="ECO:0000313" key="2">
    <source>
        <dbReference type="EMBL" id="VEL35612.1"/>
    </source>
</evidence>
<sequence>MYADDAGATSRSLSMPLSEVGHRINQTPLNVQCRLRRAGSLCRPTSSSCDLAEYCDGRSQWCPADVYRADGERCTTSEGYPVGCQNALTTAILLMRRKVGFRGISCLAIIELTSISSESVW</sequence>
<evidence type="ECO:0000259" key="1">
    <source>
        <dbReference type="SMART" id="SM00050"/>
    </source>
</evidence>
<gene>
    <name evidence="2" type="ORF">PXEA_LOCUS29052</name>
</gene>
<evidence type="ECO:0000313" key="3">
    <source>
        <dbReference type="Proteomes" id="UP000784294"/>
    </source>
</evidence>
<dbReference type="PANTHER" id="PTHR11905">
    <property type="entry name" value="ADAM A DISINTEGRIN AND METALLOPROTEASE DOMAIN"/>
    <property type="match status" value="1"/>
</dbReference>
<dbReference type="SUPFAM" id="SSF57552">
    <property type="entry name" value="Blood coagulation inhibitor (disintegrin)"/>
    <property type="match status" value="1"/>
</dbReference>
<dbReference type="InterPro" id="IPR001762">
    <property type="entry name" value="Disintegrin_dom"/>
</dbReference>
<comment type="caution">
    <text evidence="2">The sequence shown here is derived from an EMBL/GenBank/DDBJ whole genome shotgun (WGS) entry which is preliminary data.</text>
</comment>
<proteinExistence type="predicted"/>
<accession>A0A3S5CTI0</accession>
<dbReference type="Gene3D" id="4.10.70.10">
    <property type="entry name" value="Disintegrin domain"/>
    <property type="match status" value="1"/>
</dbReference>
<protein>
    <recommendedName>
        <fullName evidence="1">Disintegrin domain-containing protein</fullName>
    </recommendedName>
</protein>
<dbReference type="EMBL" id="CAAALY010250228">
    <property type="protein sequence ID" value="VEL35612.1"/>
    <property type="molecule type" value="Genomic_DNA"/>
</dbReference>
<dbReference type="AlphaFoldDB" id="A0A3S5CTI0"/>
<feature type="domain" description="Disintegrin" evidence="1">
    <location>
        <begin position="21"/>
        <end position="68"/>
    </location>
</feature>
<reference evidence="2" key="1">
    <citation type="submission" date="2018-11" db="EMBL/GenBank/DDBJ databases">
        <authorList>
            <consortium name="Pathogen Informatics"/>
        </authorList>
    </citation>
    <scope>NUCLEOTIDE SEQUENCE</scope>
</reference>
<dbReference type="OrthoDB" id="5951731at2759"/>
<dbReference type="SMART" id="SM00050">
    <property type="entry name" value="DISIN"/>
    <property type="match status" value="1"/>
</dbReference>
<dbReference type="Proteomes" id="UP000784294">
    <property type="component" value="Unassembled WGS sequence"/>
</dbReference>